<dbReference type="PANTHER" id="PTHR16206">
    <property type="entry name" value="DEP DOMAIN-CONTAINING"/>
    <property type="match status" value="1"/>
</dbReference>
<reference evidence="3 4" key="1">
    <citation type="submission" date="2024-11" db="EMBL/GenBank/DDBJ databases">
        <title>Chromosome-level genome assembly of the freshwater bivalve Anodonta woodiana.</title>
        <authorList>
            <person name="Chen X."/>
        </authorList>
    </citation>
    <scope>NUCLEOTIDE SEQUENCE [LARGE SCALE GENOMIC DNA]</scope>
    <source>
        <strain evidence="3">MN2024</strain>
        <tissue evidence="3">Gills</tissue>
    </source>
</reference>
<dbReference type="Pfam" id="PF00610">
    <property type="entry name" value="DEP"/>
    <property type="match status" value="1"/>
</dbReference>
<protein>
    <recommendedName>
        <fullName evidence="2">DEP domain-containing protein</fullName>
    </recommendedName>
</protein>
<feature type="region of interest" description="Disordered" evidence="1">
    <location>
        <begin position="1"/>
        <end position="30"/>
    </location>
</feature>
<evidence type="ECO:0000256" key="1">
    <source>
        <dbReference type="SAM" id="MobiDB-lite"/>
    </source>
</evidence>
<dbReference type="SUPFAM" id="SSF46785">
    <property type="entry name" value="Winged helix' DNA-binding domain"/>
    <property type="match status" value="1"/>
</dbReference>
<proteinExistence type="predicted"/>
<keyword evidence="4" id="KW-1185">Reference proteome</keyword>
<dbReference type="PANTHER" id="PTHR16206:SF19">
    <property type="entry name" value="DEP DOMAIN-CONTAINING PROTEIN"/>
    <property type="match status" value="1"/>
</dbReference>
<accession>A0ABD3XGQ0</accession>
<gene>
    <name evidence="3" type="ORF">ACJMK2_030347</name>
</gene>
<organism evidence="3 4">
    <name type="scientific">Sinanodonta woodiana</name>
    <name type="common">Chinese pond mussel</name>
    <name type="synonym">Anodonta woodiana</name>
    <dbReference type="NCBI Taxonomy" id="1069815"/>
    <lineage>
        <taxon>Eukaryota</taxon>
        <taxon>Metazoa</taxon>
        <taxon>Spiralia</taxon>
        <taxon>Lophotrochozoa</taxon>
        <taxon>Mollusca</taxon>
        <taxon>Bivalvia</taxon>
        <taxon>Autobranchia</taxon>
        <taxon>Heteroconchia</taxon>
        <taxon>Palaeoheterodonta</taxon>
        <taxon>Unionida</taxon>
        <taxon>Unionoidea</taxon>
        <taxon>Unionidae</taxon>
        <taxon>Unioninae</taxon>
        <taxon>Sinanodonta</taxon>
    </lineage>
</organism>
<dbReference type="InterPro" id="IPR036388">
    <property type="entry name" value="WH-like_DNA-bd_sf"/>
</dbReference>
<evidence type="ECO:0000313" key="3">
    <source>
        <dbReference type="EMBL" id="KAL3884125.1"/>
    </source>
</evidence>
<sequence length="566" mass="64981">MATLPEADQSLGSPFNFKHSSPLRESKHNNGPFRATQIWNEVIQHLKSNVEIKRRRQKMRMHKSCFTGADAVDVVLHYLLKDSDMLCADPSRDKAIKLCQTLMDKNVFEPVAAKVGDVKKVFDDSHSKLYKFIQTQQVNDENVTPKTSDEENETSGGSEEISEDEELQVTSSEQVEVTKQSIEDMRIDSSVEPDLLGEGIICNPVATRKSFFLQEITQLHKSIKRKNSNISEMNFSSKRQKLSDSWQEGSKDLSFEEIEDIWREAALRQLLMIVDLPFLDSILNEDKQKRHSRQFSSNVISNEDAKHCSLPCFGAKDITDPYMRTAVGCMEHFSRSSGLPDFSRYSDCRSKLEVFSVIREYYSQQSEPLIQERYLDLMIAILNLVLQEKNDAAVKALQLSVVLLSHNTKVELQCLLKYMATAAEDNELQMHTEEDKETVLILTFTDKILKHKLIAHSLASVLIAFLMHHVDEVFTVPQQLREAVNTNIQQDKEGDISLVQDTTFCNQVSQTEYQRQSQECTQKGLVLMMNYILDATNISLKEKKQRLRHFQKYHPHLYSKHFSGMI</sequence>
<dbReference type="AlphaFoldDB" id="A0ABD3XGQ0"/>
<feature type="domain" description="DEP" evidence="2">
    <location>
        <begin position="46"/>
        <end position="134"/>
    </location>
</feature>
<feature type="region of interest" description="Disordered" evidence="1">
    <location>
        <begin position="140"/>
        <end position="174"/>
    </location>
</feature>
<dbReference type="InterPro" id="IPR036390">
    <property type="entry name" value="WH_DNA-bd_sf"/>
</dbReference>
<dbReference type="EMBL" id="JBJQND010000003">
    <property type="protein sequence ID" value="KAL3884125.1"/>
    <property type="molecule type" value="Genomic_DNA"/>
</dbReference>
<dbReference type="PROSITE" id="PS50186">
    <property type="entry name" value="DEP"/>
    <property type="match status" value="1"/>
</dbReference>
<comment type="caution">
    <text evidence="3">The sequence shown here is derived from an EMBL/GenBank/DDBJ whole genome shotgun (WGS) entry which is preliminary data.</text>
</comment>
<dbReference type="Proteomes" id="UP001634394">
    <property type="component" value="Unassembled WGS sequence"/>
</dbReference>
<dbReference type="InterPro" id="IPR000591">
    <property type="entry name" value="DEP_dom"/>
</dbReference>
<evidence type="ECO:0000313" key="4">
    <source>
        <dbReference type="Proteomes" id="UP001634394"/>
    </source>
</evidence>
<dbReference type="SMART" id="SM00049">
    <property type="entry name" value="DEP"/>
    <property type="match status" value="1"/>
</dbReference>
<name>A0ABD3XGQ0_SINWO</name>
<evidence type="ECO:0000259" key="2">
    <source>
        <dbReference type="PROSITE" id="PS50186"/>
    </source>
</evidence>
<dbReference type="Gene3D" id="1.10.10.10">
    <property type="entry name" value="Winged helix-like DNA-binding domain superfamily/Winged helix DNA-binding domain"/>
    <property type="match status" value="1"/>
</dbReference>